<dbReference type="SMART" id="SM00903">
    <property type="entry name" value="Flavin_Reduct"/>
    <property type="match status" value="1"/>
</dbReference>
<reference evidence="6 7" key="1">
    <citation type="journal article" date="2012" name="J. Bacteriol.">
        <title>Genome Sequence of Blastococcus saxobsidens DD2, a Stone-Inhabiting Bacterium.</title>
        <authorList>
            <person name="Chouaia B."/>
            <person name="Crotti E."/>
            <person name="Brusetti L."/>
            <person name="Daffonchio D."/>
            <person name="Essoussi I."/>
            <person name="Nouioui I."/>
            <person name="Sbissi I."/>
            <person name="Ghodhbane-Gtari F."/>
            <person name="Gtari M."/>
            <person name="Vacherie B."/>
            <person name="Barbe V."/>
            <person name="Medigue C."/>
            <person name="Gury J."/>
            <person name="Pujic P."/>
            <person name="Normand P."/>
        </authorList>
    </citation>
    <scope>NUCLEOTIDE SEQUENCE [LARGE SCALE GENOMIC DNA]</scope>
    <source>
        <strain evidence="6 7">DD2</strain>
    </source>
</reference>
<name>H6RTM4_BLASD</name>
<evidence type="ECO:0000313" key="6">
    <source>
        <dbReference type="EMBL" id="CCG03084.1"/>
    </source>
</evidence>
<proteinExistence type="inferred from homology"/>
<gene>
    <name evidence="6" type="ordered locus">BLASA_2176</name>
</gene>
<dbReference type="InterPro" id="IPR012349">
    <property type="entry name" value="Split_barrel_FMN-bd"/>
</dbReference>
<accession>H6RTM4</accession>
<dbReference type="GO" id="GO:0016646">
    <property type="term" value="F:oxidoreductase activity, acting on the CH-NH group of donors, NAD or NADP as acceptor"/>
    <property type="evidence" value="ECO:0007669"/>
    <property type="project" value="UniProtKB-ARBA"/>
</dbReference>
<dbReference type="Proteomes" id="UP000007517">
    <property type="component" value="Chromosome"/>
</dbReference>
<evidence type="ECO:0000256" key="4">
    <source>
        <dbReference type="ARBA" id="ARBA00038054"/>
    </source>
</evidence>
<dbReference type="AlphaFoldDB" id="H6RTM4"/>
<dbReference type="eggNOG" id="COG1853">
    <property type="taxonomic scope" value="Bacteria"/>
</dbReference>
<comment type="similarity">
    <text evidence="4">Belongs to the flavoredoxin family.</text>
</comment>
<sequence length="219" mass="24052">MTTPEQPRPRTSFDPAGMAAGAFYRVLNSVVVPRPIAWVCSRSADGVHNLAPHSFYTVACVDPPIVQFTSVGRKDSLRNVEATGEFTVNLTPEPLFEQVNATGTDFPPHTSEAEQAGVLLEPAEKVSALRVAESPVSIECELHATLRLGDSTVVLGRVVHISVWESAVRDGRPRIDELRPLARLGGNEWATIGEVREIPRIPHHQWEADPTIGERLRQQ</sequence>
<dbReference type="Pfam" id="PF01613">
    <property type="entry name" value="Flavin_Reduct"/>
    <property type="match status" value="1"/>
</dbReference>
<dbReference type="PANTHER" id="PTHR33798">
    <property type="entry name" value="FLAVOPROTEIN OXYGENASE"/>
    <property type="match status" value="1"/>
</dbReference>
<keyword evidence="7" id="KW-1185">Reference proteome</keyword>
<reference evidence="7" key="2">
    <citation type="submission" date="2012-02" db="EMBL/GenBank/DDBJ databases">
        <title>Complete genome sequence of Blastococcus saxobsidens strain DD2.</title>
        <authorList>
            <person name="Genoscope."/>
        </authorList>
    </citation>
    <scope>NUCLEOTIDE SEQUENCE [LARGE SCALE GENOMIC DNA]</scope>
    <source>
        <strain evidence="7">DD2</strain>
    </source>
</reference>
<evidence type="ECO:0000256" key="3">
    <source>
        <dbReference type="ARBA" id="ARBA00022643"/>
    </source>
</evidence>
<dbReference type="KEGG" id="bsd:BLASA_2176"/>
<feature type="domain" description="Flavin reductase like" evidence="5">
    <location>
        <begin position="29"/>
        <end position="172"/>
    </location>
</feature>
<evidence type="ECO:0000256" key="1">
    <source>
        <dbReference type="ARBA" id="ARBA00001917"/>
    </source>
</evidence>
<dbReference type="PANTHER" id="PTHR33798:SF5">
    <property type="entry name" value="FLAVIN REDUCTASE LIKE DOMAIN-CONTAINING PROTEIN"/>
    <property type="match status" value="1"/>
</dbReference>
<keyword evidence="3" id="KW-0288">FMN</keyword>
<dbReference type="GO" id="GO:0010181">
    <property type="term" value="F:FMN binding"/>
    <property type="evidence" value="ECO:0007669"/>
    <property type="project" value="InterPro"/>
</dbReference>
<dbReference type="EMBL" id="FO117623">
    <property type="protein sequence ID" value="CCG03084.1"/>
    <property type="molecule type" value="Genomic_DNA"/>
</dbReference>
<dbReference type="RefSeq" id="WP_014375967.1">
    <property type="nucleotide sequence ID" value="NC_016943.1"/>
</dbReference>
<dbReference type="InterPro" id="IPR002563">
    <property type="entry name" value="Flavin_Rdtase-like_dom"/>
</dbReference>
<evidence type="ECO:0000256" key="2">
    <source>
        <dbReference type="ARBA" id="ARBA00022630"/>
    </source>
</evidence>
<organism evidence="6 7">
    <name type="scientific">Blastococcus saxobsidens (strain DD2)</name>
    <dbReference type="NCBI Taxonomy" id="1146883"/>
    <lineage>
        <taxon>Bacteria</taxon>
        <taxon>Bacillati</taxon>
        <taxon>Actinomycetota</taxon>
        <taxon>Actinomycetes</taxon>
        <taxon>Geodermatophilales</taxon>
        <taxon>Geodermatophilaceae</taxon>
        <taxon>Blastococcus</taxon>
    </lineage>
</organism>
<dbReference type="SUPFAM" id="SSF50475">
    <property type="entry name" value="FMN-binding split barrel"/>
    <property type="match status" value="1"/>
</dbReference>
<evidence type="ECO:0000313" key="7">
    <source>
        <dbReference type="Proteomes" id="UP000007517"/>
    </source>
</evidence>
<keyword evidence="2" id="KW-0285">Flavoprotein</keyword>
<protein>
    <recommendedName>
        <fullName evidence="5">Flavin reductase like domain-containing protein</fullName>
    </recommendedName>
</protein>
<comment type="cofactor">
    <cofactor evidence="1">
        <name>FMN</name>
        <dbReference type="ChEBI" id="CHEBI:58210"/>
    </cofactor>
</comment>
<evidence type="ECO:0000259" key="5">
    <source>
        <dbReference type="SMART" id="SM00903"/>
    </source>
</evidence>
<dbReference type="HOGENOM" id="CLU_059021_3_1_11"/>
<dbReference type="Gene3D" id="2.30.110.10">
    <property type="entry name" value="Electron Transport, Fmn-binding Protein, Chain A"/>
    <property type="match status" value="1"/>
</dbReference>